<gene>
    <name evidence="1" type="ORF">H0241_28420</name>
</gene>
<dbReference type="AlphaFoldDB" id="A0A838BDJ4"/>
<name>A0A838BDJ4_9HYPH</name>
<keyword evidence="2" id="KW-1185">Reference proteome</keyword>
<sequence length="45" mass="4958">MIGILGDHRSRELLAMLDGFLATERPLTGPGPHYVAEKLRRARAA</sequence>
<dbReference type="RefSeq" id="WP_181061095.1">
    <property type="nucleotide sequence ID" value="NZ_JACDTY010000020.1"/>
</dbReference>
<evidence type="ECO:0000313" key="2">
    <source>
        <dbReference type="Proteomes" id="UP000558284"/>
    </source>
</evidence>
<comment type="caution">
    <text evidence="1">The sequence shown here is derived from an EMBL/GenBank/DDBJ whole genome shotgun (WGS) entry which is preliminary data.</text>
</comment>
<dbReference type="EMBL" id="JACDTY010000020">
    <property type="protein sequence ID" value="MBA1144139.1"/>
    <property type="molecule type" value="Genomic_DNA"/>
</dbReference>
<evidence type="ECO:0000313" key="1">
    <source>
        <dbReference type="EMBL" id="MBA1144139.1"/>
    </source>
</evidence>
<dbReference type="Proteomes" id="UP000558284">
    <property type="component" value="Unassembled WGS sequence"/>
</dbReference>
<proteinExistence type="predicted"/>
<accession>A0A838BDJ4</accession>
<organism evidence="1 2">
    <name type="scientific">Mesorhizobium neociceri</name>
    <dbReference type="NCBI Taxonomy" id="1307853"/>
    <lineage>
        <taxon>Bacteria</taxon>
        <taxon>Pseudomonadati</taxon>
        <taxon>Pseudomonadota</taxon>
        <taxon>Alphaproteobacteria</taxon>
        <taxon>Hyphomicrobiales</taxon>
        <taxon>Phyllobacteriaceae</taxon>
        <taxon>Mesorhizobium</taxon>
    </lineage>
</organism>
<reference evidence="1 2" key="1">
    <citation type="submission" date="2020-07" db="EMBL/GenBank/DDBJ databases">
        <title>Definition of the novel symbiovar canariense within Mesorhizobium novociceri, a new species of genus Mesorhizobium nodulating Cicer canariense in the Caldera de Taburiente National Park (La Palma, Canary Islands).</title>
        <authorList>
            <person name="Leon-Barrios M."/>
            <person name="Perez-Yepez J."/>
            <person name="Flores-Felix J.D."/>
            <person name="Ramirez-Baena M.H."/>
            <person name="Pulido-Suarez L."/>
            <person name="Igual J.M."/>
            <person name="Velazquez E."/>
            <person name="Peix A."/>
        </authorList>
    </citation>
    <scope>NUCLEOTIDE SEQUENCE [LARGE SCALE GENOMIC DNA]</scope>
    <source>
        <strain evidence="1 2">CCANP35</strain>
    </source>
</reference>
<protein>
    <submittedName>
        <fullName evidence="1">Uncharacterized protein</fullName>
    </submittedName>
</protein>